<organism evidence="1 2">
    <name type="scientific">Pseudomonas syringae pv. avii</name>
    <dbReference type="NCBI Taxonomy" id="663959"/>
    <lineage>
        <taxon>Bacteria</taxon>
        <taxon>Pseudomonadati</taxon>
        <taxon>Pseudomonadota</taxon>
        <taxon>Gammaproteobacteria</taxon>
        <taxon>Pseudomonadales</taxon>
        <taxon>Pseudomonadaceae</taxon>
        <taxon>Pseudomonas</taxon>
        <taxon>Pseudomonas syringae</taxon>
    </lineage>
</organism>
<comment type="caution">
    <text evidence="1">The sequence shown here is derived from an EMBL/GenBank/DDBJ whole genome shotgun (WGS) entry which is preliminary data.</text>
</comment>
<accession>A0A3M5VHB9</accession>
<gene>
    <name evidence="1" type="ORF">ALP29_200591</name>
</gene>
<dbReference type="EMBL" id="RBUA01000631">
    <property type="protein sequence ID" value="RMU57602.1"/>
    <property type="molecule type" value="Genomic_DNA"/>
</dbReference>
<sequence length="78" mass="8810">MTDRAMLSIQRRATGWVWRDGGCLADLIGHSQFCRQLPCLTRNLCAVLFAAHGIFQLRNSLFQIRALGALRQSEHKAL</sequence>
<evidence type="ECO:0000313" key="1">
    <source>
        <dbReference type="EMBL" id="RMU57602.1"/>
    </source>
</evidence>
<name>A0A3M5VHB9_PSESX</name>
<protein>
    <submittedName>
        <fullName evidence="1">Uncharacterized protein</fullName>
    </submittedName>
</protein>
<reference evidence="1 2" key="1">
    <citation type="submission" date="2018-08" db="EMBL/GenBank/DDBJ databases">
        <title>Recombination of ecologically and evolutionarily significant loci maintains genetic cohesion in the Pseudomonas syringae species complex.</title>
        <authorList>
            <person name="Dillon M."/>
            <person name="Thakur S."/>
            <person name="Almeida R.N.D."/>
            <person name="Weir B.S."/>
            <person name="Guttman D.S."/>
        </authorList>
    </citation>
    <scope>NUCLEOTIDE SEQUENCE [LARGE SCALE GENOMIC DNA]</scope>
    <source>
        <strain evidence="1 2">ICMP 14479</strain>
    </source>
</reference>
<dbReference type="AlphaFoldDB" id="A0A3M5VHB9"/>
<evidence type="ECO:0000313" key="2">
    <source>
        <dbReference type="Proteomes" id="UP000280395"/>
    </source>
</evidence>
<dbReference type="Proteomes" id="UP000280395">
    <property type="component" value="Unassembled WGS sequence"/>
</dbReference>
<proteinExistence type="predicted"/>